<dbReference type="Proteomes" id="UP000270021">
    <property type="component" value="Chromosome"/>
</dbReference>
<evidence type="ECO:0000313" key="2">
    <source>
        <dbReference type="Proteomes" id="UP000270021"/>
    </source>
</evidence>
<accession>A0A3Q8WUF5</accession>
<sequence length="93" mass="10220">MDAGGLSPNTWERLERLSAAWEQAKPGIVSARPLVTEPEPGAVSNPTRRSRTPLTPEEVDAIRTARTNGESVLSIAKRFGVHRVTVWEQTKNS</sequence>
<reference evidence="1 2" key="1">
    <citation type="submission" date="2018-12" db="EMBL/GenBank/DDBJ databases">
        <title>Complete genome sequence of Flaviflexus salsibiostraticola KCTC 33148.</title>
        <authorList>
            <person name="Bae J.-W."/>
        </authorList>
    </citation>
    <scope>NUCLEOTIDE SEQUENCE [LARGE SCALE GENOMIC DNA]</scope>
    <source>
        <strain evidence="1 2">KCTC 33148</strain>
    </source>
</reference>
<dbReference type="AlphaFoldDB" id="A0A3Q8WUF5"/>
<protein>
    <submittedName>
        <fullName evidence="1">Uncharacterized protein</fullName>
    </submittedName>
</protein>
<dbReference type="OrthoDB" id="3217513at2"/>
<dbReference type="KEGG" id="fsl:EJO69_09865"/>
<name>A0A3Q8WUF5_9ACTO</name>
<evidence type="ECO:0000313" key="1">
    <source>
        <dbReference type="EMBL" id="AZN30572.1"/>
    </source>
</evidence>
<proteinExistence type="predicted"/>
<keyword evidence="2" id="KW-1185">Reference proteome</keyword>
<gene>
    <name evidence="1" type="ORF">EJO69_09865</name>
</gene>
<dbReference type="EMBL" id="CP034438">
    <property type="protein sequence ID" value="AZN30572.1"/>
    <property type="molecule type" value="Genomic_DNA"/>
</dbReference>
<organism evidence="1 2">
    <name type="scientific">Flaviflexus salsibiostraticola</name>
    <dbReference type="NCBI Taxonomy" id="1282737"/>
    <lineage>
        <taxon>Bacteria</taxon>
        <taxon>Bacillati</taxon>
        <taxon>Actinomycetota</taxon>
        <taxon>Actinomycetes</taxon>
        <taxon>Actinomycetales</taxon>
        <taxon>Actinomycetaceae</taxon>
        <taxon>Flaviflexus</taxon>
    </lineage>
</organism>
<dbReference type="Gene3D" id="1.10.10.60">
    <property type="entry name" value="Homeodomain-like"/>
    <property type="match status" value="1"/>
</dbReference>